<dbReference type="SMART" id="SM00204">
    <property type="entry name" value="TGFB"/>
    <property type="match status" value="1"/>
</dbReference>
<feature type="domain" description="TGF-beta family profile" evidence="5">
    <location>
        <begin position="19"/>
        <end position="127"/>
    </location>
</feature>
<organism evidence="6 7">
    <name type="scientific">Strongyloides venezuelensis</name>
    <name type="common">Threadworm</name>
    <dbReference type="NCBI Taxonomy" id="75913"/>
    <lineage>
        <taxon>Eukaryota</taxon>
        <taxon>Metazoa</taxon>
        <taxon>Ecdysozoa</taxon>
        <taxon>Nematoda</taxon>
        <taxon>Chromadorea</taxon>
        <taxon>Rhabditida</taxon>
        <taxon>Tylenchina</taxon>
        <taxon>Panagrolaimomorpha</taxon>
        <taxon>Strongyloidoidea</taxon>
        <taxon>Strongyloididae</taxon>
        <taxon>Strongyloides</taxon>
    </lineage>
</organism>
<evidence type="ECO:0000256" key="4">
    <source>
        <dbReference type="SAM" id="SignalP"/>
    </source>
</evidence>
<comment type="subcellular location">
    <subcellularLocation>
        <location evidence="1">Secreted</location>
    </subcellularLocation>
</comment>
<accession>A0A0K0FQL7</accession>
<dbReference type="PROSITE" id="PS51362">
    <property type="entry name" value="TGF_BETA_2"/>
    <property type="match status" value="1"/>
</dbReference>
<dbReference type="Gene3D" id="2.10.90.10">
    <property type="entry name" value="Cystine-knot cytokines"/>
    <property type="match status" value="1"/>
</dbReference>
<keyword evidence="4" id="KW-0732">Signal</keyword>
<dbReference type="InterPro" id="IPR001839">
    <property type="entry name" value="TGF-b_C"/>
</dbReference>
<dbReference type="WBParaSite" id="SVE_1187600.1">
    <property type="protein sequence ID" value="SVE_1187600.1"/>
    <property type="gene ID" value="SVE_1187600"/>
</dbReference>
<keyword evidence="2" id="KW-0964">Secreted</keyword>
<dbReference type="Pfam" id="PF00019">
    <property type="entry name" value="TGF_beta"/>
    <property type="match status" value="1"/>
</dbReference>
<name>A0A0K0FQL7_STRVS</name>
<feature type="signal peptide" evidence="4">
    <location>
        <begin position="1"/>
        <end position="20"/>
    </location>
</feature>
<reference evidence="6" key="1">
    <citation type="submission" date="2014-07" db="EMBL/GenBank/DDBJ databases">
        <authorList>
            <person name="Martin A.A"/>
            <person name="De Silva N."/>
        </authorList>
    </citation>
    <scope>NUCLEOTIDE SEQUENCE</scope>
</reference>
<dbReference type="InterPro" id="IPR029034">
    <property type="entry name" value="Cystine-knot_cytokine"/>
</dbReference>
<evidence type="ECO:0000313" key="7">
    <source>
        <dbReference type="WBParaSite" id="SVE_1187600.1"/>
    </source>
</evidence>
<sequence>MVNCYFIIFIILTFPNFIQPYEDDNSGCDAKKDGKSCCRFSHFVNLHKIDPKIIAPHNTNIGYCGGNCSLRDNITNNGLIRYAALKELFVGCCHPKTFVPFEILKRDKHGIISEYHSNLYTFNCRCG</sequence>
<evidence type="ECO:0000313" key="6">
    <source>
        <dbReference type="Proteomes" id="UP000035680"/>
    </source>
</evidence>
<evidence type="ECO:0000256" key="2">
    <source>
        <dbReference type="ARBA" id="ARBA00022525"/>
    </source>
</evidence>
<proteinExistence type="inferred from homology"/>
<dbReference type="AlphaFoldDB" id="A0A0K0FQL7"/>
<comment type="similarity">
    <text evidence="3">Belongs to the TGF-beta family.</text>
</comment>
<feature type="chain" id="PRO_5005330003" evidence="4">
    <location>
        <begin position="21"/>
        <end position="127"/>
    </location>
</feature>
<evidence type="ECO:0000256" key="3">
    <source>
        <dbReference type="RuleBase" id="RU000354"/>
    </source>
</evidence>
<keyword evidence="3" id="KW-0339">Growth factor</keyword>
<evidence type="ECO:0000259" key="5">
    <source>
        <dbReference type="PROSITE" id="PS51362"/>
    </source>
</evidence>
<dbReference type="GO" id="GO:0005576">
    <property type="term" value="C:extracellular region"/>
    <property type="evidence" value="ECO:0007669"/>
    <property type="project" value="UniProtKB-SubCell"/>
</dbReference>
<protein>
    <submittedName>
        <fullName evidence="7">TGF_BETA_2 domain-containing protein</fullName>
    </submittedName>
</protein>
<dbReference type="Proteomes" id="UP000035680">
    <property type="component" value="Unassembled WGS sequence"/>
</dbReference>
<reference evidence="7" key="2">
    <citation type="submission" date="2015-08" db="UniProtKB">
        <authorList>
            <consortium name="WormBaseParasite"/>
        </authorList>
    </citation>
    <scope>IDENTIFICATION</scope>
</reference>
<evidence type="ECO:0000256" key="1">
    <source>
        <dbReference type="ARBA" id="ARBA00004613"/>
    </source>
</evidence>
<dbReference type="GO" id="GO:0008083">
    <property type="term" value="F:growth factor activity"/>
    <property type="evidence" value="ECO:0007669"/>
    <property type="project" value="UniProtKB-KW"/>
</dbReference>
<keyword evidence="6" id="KW-1185">Reference proteome</keyword>
<dbReference type="SUPFAM" id="SSF57501">
    <property type="entry name" value="Cystine-knot cytokines"/>
    <property type="match status" value="1"/>
</dbReference>